<dbReference type="AlphaFoldDB" id="A0A6A4VQP1"/>
<dbReference type="Pfam" id="PF13733">
    <property type="entry name" value="Glyco_transf_7N"/>
    <property type="match status" value="1"/>
</dbReference>
<dbReference type="InterPro" id="IPR029044">
    <property type="entry name" value="Nucleotide-diphossugar_trans"/>
</dbReference>
<sequence length="233" mass="26993">MVTADCHRCWWRARAWLARQPPELLVLRLLLLVLTVSCIPTRFPSLYYEYIPAERLTAELLPPPRPADGQPPLCAPPSPLPAEFPVDQSPATDSEVVALAVGAPVNCTPYHRVAVVVPYRARADQLRIFLRHMHPFLRAQRLDYSIYVVEQTFRFPFNRGKLLNIGVAEAVAAFRRRLRYTMLEHRHETPSEDRIHLLREARQRAALDGLNSLRYTVLAREDRRTHHWIRVEV</sequence>
<dbReference type="PANTHER" id="PTHR19300">
    <property type="entry name" value="BETA-1,4-GALACTOSYLTRANSFERASE"/>
    <property type="match status" value="1"/>
</dbReference>
<organism evidence="2 3">
    <name type="scientific">Amphibalanus amphitrite</name>
    <name type="common">Striped barnacle</name>
    <name type="synonym">Balanus amphitrite</name>
    <dbReference type="NCBI Taxonomy" id="1232801"/>
    <lineage>
        <taxon>Eukaryota</taxon>
        <taxon>Metazoa</taxon>
        <taxon>Ecdysozoa</taxon>
        <taxon>Arthropoda</taxon>
        <taxon>Crustacea</taxon>
        <taxon>Multicrustacea</taxon>
        <taxon>Cirripedia</taxon>
        <taxon>Thoracica</taxon>
        <taxon>Thoracicalcarea</taxon>
        <taxon>Balanomorpha</taxon>
        <taxon>Balanoidea</taxon>
        <taxon>Balanidae</taxon>
        <taxon>Amphibalaninae</taxon>
        <taxon>Amphibalanus</taxon>
    </lineage>
</organism>
<dbReference type="EMBL" id="VIIS01001428">
    <property type="protein sequence ID" value="KAF0298527.1"/>
    <property type="molecule type" value="Genomic_DNA"/>
</dbReference>
<protein>
    <submittedName>
        <fullName evidence="2">Beta-1,4-N-acetylgalactosaminyltransferase bre-4</fullName>
    </submittedName>
</protein>
<keyword evidence="3" id="KW-1185">Reference proteome</keyword>
<accession>A0A6A4VQP1</accession>
<dbReference type="InterPro" id="IPR003859">
    <property type="entry name" value="Galactosyl_T"/>
</dbReference>
<keyword evidence="2" id="KW-0808">Transferase</keyword>
<comment type="caution">
    <text evidence="2">The sequence shown here is derived from an EMBL/GenBank/DDBJ whole genome shotgun (WGS) entry which is preliminary data.</text>
</comment>
<dbReference type="InterPro" id="IPR027995">
    <property type="entry name" value="Galactosyl_T_N"/>
</dbReference>
<gene>
    <name evidence="2" type="primary">bre-4_3</name>
    <name evidence="2" type="ORF">FJT64_004127</name>
</gene>
<dbReference type="OrthoDB" id="10038994at2759"/>
<dbReference type="SUPFAM" id="SSF53448">
    <property type="entry name" value="Nucleotide-diphospho-sugar transferases"/>
    <property type="match status" value="1"/>
</dbReference>
<dbReference type="GO" id="GO:0005975">
    <property type="term" value="P:carbohydrate metabolic process"/>
    <property type="evidence" value="ECO:0007669"/>
    <property type="project" value="InterPro"/>
</dbReference>
<feature type="domain" description="Galactosyltransferase N-terminal" evidence="1">
    <location>
        <begin position="94"/>
        <end position="172"/>
    </location>
</feature>
<name>A0A6A4VQP1_AMPAM</name>
<evidence type="ECO:0000313" key="2">
    <source>
        <dbReference type="EMBL" id="KAF0298527.1"/>
    </source>
</evidence>
<dbReference type="Gene3D" id="3.90.550.10">
    <property type="entry name" value="Spore Coat Polysaccharide Biosynthesis Protein SpsA, Chain A"/>
    <property type="match status" value="2"/>
</dbReference>
<dbReference type="Proteomes" id="UP000440578">
    <property type="component" value="Unassembled WGS sequence"/>
</dbReference>
<proteinExistence type="predicted"/>
<dbReference type="PANTHER" id="PTHR19300:SF57">
    <property type="entry name" value="BETA-1,4-N-ACETYLGALACTOSAMINYLTRANSFERASE"/>
    <property type="match status" value="1"/>
</dbReference>
<evidence type="ECO:0000313" key="3">
    <source>
        <dbReference type="Proteomes" id="UP000440578"/>
    </source>
</evidence>
<evidence type="ECO:0000259" key="1">
    <source>
        <dbReference type="Pfam" id="PF13733"/>
    </source>
</evidence>
<reference evidence="2 3" key="1">
    <citation type="submission" date="2019-07" db="EMBL/GenBank/DDBJ databases">
        <title>Draft genome assembly of a fouling barnacle, Amphibalanus amphitrite (Darwin, 1854): The first reference genome for Thecostraca.</title>
        <authorList>
            <person name="Kim W."/>
        </authorList>
    </citation>
    <scope>NUCLEOTIDE SEQUENCE [LARGE SCALE GENOMIC DNA]</scope>
    <source>
        <strain evidence="2">SNU_AA5</strain>
        <tissue evidence="2">Soma without cirri and trophi</tissue>
    </source>
</reference>
<dbReference type="GO" id="GO:0005794">
    <property type="term" value="C:Golgi apparatus"/>
    <property type="evidence" value="ECO:0007669"/>
    <property type="project" value="TreeGrafter"/>
</dbReference>
<dbReference type="GO" id="GO:0008378">
    <property type="term" value="F:galactosyltransferase activity"/>
    <property type="evidence" value="ECO:0007669"/>
    <property type="project" value="TreeGrafter"/>
</dbReference>